<evidence type="ECO:0000313" key="2">
    <source>
        <dbReference type="EMBL" id="AZS50281.1"/>
    </source>
</evidence>
<feature type="compositionally biased region" description="Polar residues" evidence="1">
    <location>
        <begin position="30"/>
        <end position="61"/>
    </location>
</feature>
<evidence type="ECO:0000256" key="1">
    <source>
        <dbReference type="SAM" id="MobiDB-lite"/>
    </source>
</evidence>
<name>A0A3Q9JM25_9GAMM</name>
<accession>A0A3Q9JM25</accession>
<proteinExistence type="predicted"/>
<keyword evidence="3" id="KW-1185">Reference proteome</keyword>
<organism evidence="2 3">
    <name type="scientific">Entomomonas moraniae</name>
    <dbReference type="NCBI Taxonomy" id="2213226"/>
    <lineage>
        <taxon>Bacteria</taxon>
        <taxon>Pseudomonadati</taxon>
        <taxon>Pseudomonadota</taxon>
        <taxon>Gammaproteobacteria</taxon>
        <taxon>Pseudomonadales</taxon>
        <taxon>Pseudomonadaceae</taxon>
        <taxon>Entomomonas</taxon>
    </lineage>
</organism>
<evidence type="ECO:0000313" key="3">
    <source>
        <dbReference type="Proteomes" id="UP000273143"/>
    </source>
</evidence>
<dbReference type="Proteomes" id="UP000273143">
    <property type="component" value="Chromosome"/>
</dbReference>
<reference evidence="3" key="1">
    <citation type="submission" date="2018-06" db="EMBL/GenBank/DDBJ databases">
        <title>Complete genome of Pseudomonas insecticola strain QZS01.</title>
        <authorList>
            <person name="Wang J."/>
            <person name="Su Q."/>
        </authorList>
    </citation>
    <scope>NUCLEOTIDE SEQUENCE [LARGE SCALE GENOMIC DNA]</scope>
    <source>
        <strain evidence="3">QZS01</strain>
    </source>
</reference>
<protein>
    <submittedName>
        <fullName evidence="2">Uncharacterized protein</fullName>
    </submittedName>
</protein>
<sequence length="61" mass="6850">MFRFLLINCLLLTHGCMTVYECEGDHKEQYNNISPTTQQSDTTNSGDKPPNTQANTSKAKL</sequence>
<dbReference type="KEGG" id="emo:DM558_05595"/>
<feature type="region of interest" description="Disordered" evidence="1">
    <location>
        <begin position="29"/>
        <end position="61"/>
    </location>
</feature>
<dbReference type="EMBL" id="CP029822">
    <property type="protein sequence ID" value="AZS50281.1"/>
    <property type="molecule type" value="Genomic_DNA"/>
</dbReference>
<dbReference type="AlphaFoldDB" id="A0A3Q9JM25"/>
<gene>
    <name evidence="2" type="ORF">DM558_05595</name>
</gene>
<dbReference type="RefSeq" id="WP_127162518.1">
    <property type="nucleotide sequence ID" value="NZ_CP029822.1"/>
</dbReference>